<accession>A0A4C1SYR8</accession>
<organism evidence="2 3">
    <name type="scientific">Eumeta variegata</name>
    <name type="common">Bagworm moth</name>
    <name type="synonym">Eumeta japonica</name>
    <dbReference type="NCBI Taxonomy" id="151549"/>
    <lineage>
        <taxon>Eukaryota</taxon>
        <taxon>Metazoa</taxon>
        <taxon>Ecdysozoa</taxon>
        <taxon>Arthropoda</taxon>
        <taxon>Hexapoda</taxon>
        <taxon>Insecta</taxon>
        <taxon>Pterygota</taxon>
        <taxon>Neoptera</taxon>
        <taxon>Endopterygota</taxon>
        <taxon>Lepidoptera</taxon>
        <taxon>Glossata</taxon>
        <taxon>Ditrysia</taxon>
        <taxon>Tineoidea</taxon>
        <taxon>Psychidae</taxon>
        <taxon>Oiketicinae</taxon>
        <taxon>Eumeta</taxon>
    </lineage>
</organism>
<dbReference type="STRING" id="151549.A0A4C1SYR8"/>
<reference evidence="2 3" key="1">
    <citation type="journal article" date="2019" name="Commun. Biol.">
        <title>The bagworm genome reveals a unique fibroin gene that provides high tensile strength.</title>
        <authorList>
            <person name="Kono N."/>
            <person name="Nakamura H."/>
            <person name="Ohtoshi R."/>
            <person name="Tomita M."/>
            <person name="Numata K."/>
            <person name="Arakawa K."/>
        </authorList>
    </citation>
    <scope>NUCLEOTIDE SEQUENCE [LARGE SCALE GENOMIC DNA]</scope>
</reference>
<dbReference type="AlphaFoldDB" id="A0A4C1SYR8"/>
<dbReference type="PANTHER" id="PTHR13659">
    <property type="entry name" value="AUTOSOMAL HIGHLY CONSERVED PROTEIN"/>
    <property type="match status" value="1"/>
</dbReference>
<dbReference type="Proteomes" id="UP000299102">
    <property type="component" value="Unassembled WGS sequence"/>
</dbReference>
<evidence type="ECO:0000256" key="1">
    <source>
        <dbReference type="SAM" id="Phobius"/>
    </source>
</evidence>
<dbReference type="PANTHER" id="PTHR13659:SF5">
    <property type="entry name" value="PROTEIN FAM8A1"/>
    <property type="match status" value="1"/>
</dbReference>
<evidence type="ECO:0000313" key="2">
    <source>
        <dbReference type="EMBL" id="GBP07403.1"/>
    </source>
</evidence>
<evidence type="ECO:0000313" key="3">
    <source>
        <dbReference type="Proteomes" id="UP000299102"/>
    </source>
</evidence>
<feature type="transmembrane region" description="Helical" evidence="1">
    <location>
        <begin position="70"/>
        <end position="89"/>
    </location>
</feature>
<dbReference type="InterPro" id="IPR039871">
    <property type="entry name" value="FAM8A1"/>
</dbReference>
<keyword evidence="3" id="KW-1185">Reference proteome</keyword>
<gene>
    <name evidence="2" type="primary">FAM8A1</name>
    <name evidence="2" type="ORF">EVAR_67848_1</name>
</gene>
<dbReference type="OrthoDB" id="10061042at2759"/>
<keyword evidence="1" id="KW-0812">Transmembrane</keyword>
<keyword evidence="1" id="KW-1133">Transmembrane helix</keyword>
<protein>
    <submittedName>
        <fullName evidence="2">Protein FAM8A1</fullName>
    </submittedName>
</protein>
<comment type="caution">
    <text evidence="2">The sequence shown here is derived from an EMBL/GenBank/DDBJ whole genome shotgun (WGS) entry which is preliminary data.</text>
</comment>
<name>A0A4C1SYR8_EUMVA</name>
<dbReference type="EMBL" id="BGZK01004177">
    <property type="protein sequence ID" value="GBP07403.1"/>
    <property type="molecule type" value="Genomic_DNA"/>
</dbReference>
<keyword evidence="1" id="KW-0472">Membrane</keyword>
<proteinExistence type="predicted"/>
<sequence length="117" mass="12719">MVHFKSRRTLKTCPEAYCLSSGGATPGKALLGLRVVGAAAVLPVPGRDRDTVLVHPGRAPGFGAALARSLLKNVLISLLFPLCFVLFVFRHNRTGYDLACRVIVVEENLYPPRRHAP</sequence>